<keyword evidence="6" id="KW-0067">ATP-binding</keyword>
<accession>A0A382UBN8</accession>
<keyword evidence="4" id="KW-0658">Purine biosynthesis</keyword>
<keyword evidence="3" id="KW-0547">Nucleotide-binding</keyword>
<evidence type="ECO:0000256" key="4">
    <source>
        <dbReference type="ARBA" id="ARBA00022755"/>
    </source>
</evidence>
<dbReference type="InterPro" id="IPR029062">
    <property type="entry name" value="Class_I_gatase-like"/>
</dbReference>
<dbReference type="AlphaFoldDB" id="A0A382UBN8"/>
<dbReference type="GO" id="GO:0004642">
    <property type="term" value="F:phosphoribosylformylglycinamidine synthase activity"/>
    <property type="evidence" value="ECO:0007669"/>
    <property type="project" value="InterPro"/>
</dbReference>
<dbReference type="SMART" id="SM01211">
    <property type="entry name" value="GATase_5"/>
    <property type="match status" value="1"/>
</dbReference>
<dbReference type="Pfam" id="PF13507">
    <property type="entry name" value="GATase_5"/>
    <property type="match status" value="1"/>
</dbReference>
<evidence type="ECO:0000256" key="7">
    <source>
        <dbReference type="ARBA" id="ARBA00022962"/>
    </source>
</evidence>
<proteinExistence type="predicted"/>
<protein>
    <recommendedName>
        <fullName evidence="9">Phosphoribosylformylglycinamidine synthase I</fullName>
    </recommendedName>
</protein>
<evidence type="ECO:0008006" key="9">
    <source>
        <dbReference type="Google" id="ProtNLM"/>
    </source>
</evidence>
<dbReference type="EMBL" id="UINC01142687">
    <property type="protein sequence ID" value="SVD31171.1"/>
    <property type="molecule type" value="Genomic_DNA"/>
</dbReference>
<dbReference type="Gene3D" id="3.40.50.880">
    <property type="match status" value="1"/>
</dbReference>
<gene>
    <name evidence="8" type="ORF">METZ01_LOCUS384025</name>
</gene>
<dbReference type="PANTHER" id="PTHR47552:SF1">
    <property type="entry name" value="PHOSPHORIBOSYLFORMYLGLYCINAMIDINE SYNTHASE SUBUNIT PURQ"/>
    <property type="match status" value="1"/>
</dbReference>
<feature type="non-terminal residue" evidence="8">
    <location>
        <position position="137"/>
    </location>
</feature>
<evidence type="ECO:0000256" key="2">
    <source>
        <dbReference type="ARBA" id="ARBA00022598"/>
    </source>
</evidence>
<organism evidence="8">
    <name type="scientific">marine metagenome</name>
    <dbReference type="NCBI Taxonomy" id="408172"/>
    <lineage>
        <taxon>unclassified sequences</taxon>
        <taxon>metagenomes</taxon>
        <taxon>ecological metagenomes</taxon>
    </lineage>
</organism>
<evidence type="ECO:0000256" key="1">
    <source>
        <dbReference type="ARBA" id="ARBA00022490"/>
    </source>
</evidence>
<keyword evidence="1" id="KW-0963">Cytoplasm</keyword>
<dbReference type="GO" id="GO:0016787">
    <property type="term" value="F:hydrolase activity"/>
    <property type="evidence" value="ECO:0007669"/>
    <property type="project" value="UniProtKB-KW"/>
</dbReference>
<keyword evidence="5" id="KW-0378">Hydrolase</keyword>
<name>A0A382UBN8_9ZZZZ</name>
<dbReference type="GO" id="GO:0005524">
    <property type="term" value="F:ATP binding"/>
    <property type="evidence" value="ECO:0007669"/>
    <property type="project" value="UniProtKB-KW"/>
</dbReference>
<dbReference type="GO" id="GO:0006189">
    <property type="term" value="P:'de novo' IMP biosynthetic process"/>
    <property type="evidence" value="ECO:0007669"/>
    <property type="project" value="InterPro"/>
</dbReference>
<evidence type="ECO:0000256" key="6">
    <source>
        <dbReference type="ARBA" id="ARBA00022840"/>
    </source>
</evidence>
<dbReference type="InterPro" id="IPR010075">
    <property type="entry name" value="PRibForGlyAmidine_synth_PurQ"/>
</dbReference>
<dbReference type="SUPFAM" id="SSF52317">
    <property type="entry name" value="Class I glutamine amidotransferase-like"/>
    <property type="match status" value="1"/>
</dbReference>
<evidence type="ECO:0000256" key="5">
    <source>
        <dbReference type="ARBA" id="ARBA00022801"/>
    </source>
</evidence>
<sequence>MQKKKFGIIIFPGTWSDKDCYYAINNILQHEARYIWHKETNIDDLDCLVLPGGFSYGDYLRPGAIARFSPIMKEIINFAKTGKPVIGICNGFQILCEAKLLPGILLPNDVMEFRCTTTYLKVQNSNSIFTNECHEND</sequence>
<reference evidence="8" key="1">
    <citation type="submission" date="2018-05" db="EMBL/GenBank/DDBJ databases">
        <authorList>
            <person name="Lanie J.A."/>
            <person name="Ng W.-L."/>
            <person name="Kazmierczak K.M."/>
            <person name="Andrzejewski T.M."/>
            <person name="Davidsen T.M."/>
            <person name="Wayne K.J."/>
            <person name="Tettelin H."/>
            <person name="Glass J.I."/>
            <person name="Rusch D."/>
            <person name="Podicherti R."/>
            <person name="Tsui H.-C.T."/>
            <person name="Winkler M.E."/>
        </authorList>
    </citation>
    <scope>NUCLEOTIDE SEQUENCE</scope>
</reference>
<evidence type="ECO:0000313" key="8">
    <source>
        <dbReference type="EMBL" id="SVD31171.1"/>
    </source>
</evidence>
<keyword evidence="2" id="KW-0436">Ligase</keyword>
<evidence type="ECO:0000256" key="3">
    <source>
        <dbReference type="ARBA" id="ARBA00022741"/>
    </source>
</evidence>
<dbReference type="PANTHER" id="PTHR47552">
    <property type="entry name" value="PHOSPHORIBOSYLFORMYLGLYCINAMIDINE SYNTHASE SUBUNIT PURQ"/>
    <property type="match status" value="1"/>
</dbReference>
<keyword evidence="7" id="KW-0315">Glutamine amidotransferase</keyword>